<reference evidence="1" key="1">
    <citation type="submission" date="2022-04" db="EMBL/GenBank/DDBJ databases">
        <title>Genome of the entomopathogenic fungus Entomophthora muscae.</title>
        <authorList>
            <person name="Elya C."/>
            <person name="Lovett B.R."/>
            <person name="Lee E."/>
            <person name="Macias A.M."/>
            <person name="Hajek A.E."/>
            <person name="De Bivort B.L."/>
            <person name="Kasson M.T."/>
            <person name="De Fine Licht H.H."/>
            <person name="Stajich J.E."/>
        </authorList>
    </citation>
    <scope>NUCLEOTIDE SEQUENCE</scope>
    <source>
        <strain evidence="1">Berkeley</strain>
    </source>
</reference>
<keyword evidence="2" id="KW-1185">Reference proteome</keyword>
<dbReference type="EMBL" id="QTSX02005030">
    <property type="protein sequence ID" value="KAJ9061998.1"/>
    <property type="molecule type" value="Genomic_DNA"/>
</dbReference>
<evidence type="ECO:0000313" key="2">
    <source>
        <dbReference type="Proteomes" id="UP001165960"/>
    </source>
</evidence>
<gene>
    <name evidence="1" type="ORF">DSO57_1015238</name>
</gene>
<sequence>MLKKVKPVLDTSYEPYISDGDQEEDKEPEFYRTDEGQLVLKRVTAFCNKVPMPCKPVTNQDPSSSEPTEPAQKRIPDIKQIIFLWFMWESGDYKVATALVGVDPKYASKTFDKFINTGHVLATEKSLRVSTIFLEIKSLFKMIGGKMGDASGACPTIWHAS</sequence>
<comment type="caution">
    <text evidence="1">The sequence shown here is derived from an EMBL/GenBank/DDBJ whole genome shotgun (WGS) entry which is preliminary data.</text>
</comment>
<dbReference type="Proteomes" id="UP001165960">
    <property type="component" value="Unassembled WGS sequence"/>
</dbReference>
<proteinExistence type="predicted"/>
<organism evidence="1 2">
    <name type="scientific">Entomophthora muscae</name>
    <dbReference type="NCBI Taxonomy" id="34485"/>
    <lineage>
        <taxon>Eukaryota</taxon>
        <taxon>Fungi</taxon>
        <taxon>Fungi incertae sedis</taxon>
        <taxon>Zoopagomycota</taxon>
        <taxon>Entomophthoromycotina</taxon>
        <taxon>Entomophthoromycetes</taxon>
        <taxon>Entomophthorales</taxon>
        <taxon>Entomophthoraceae</taxon>
        <taxon>Entomophthora</taxon>
    </lineage>
</organism>
<name>A0ACC2SHY7_9FUNG</name>
<evidence type="ECO:0000313" key="1">
    <source>
        <dbReference type="EMBL" id="KAJ9061998.1"/>
    </source>
</evidence>
<protein>
    <submittedName>
        <fullName evidence="1">Uncharacterized protein</fullName>
    </submittedName>
</protein>
<accession>A0ACC2SHY7</accession>